<dbReference type="InterPro" id="IPR052032">
    <property type="entry name" value="ATP-dep_AA_Ligase"/>
</dbReference>
<reference evidence="7" key="1">
    <citation type="submission" date="2016-11" db="EMBL/GenBank/DDBJ databases">
        <authorList>
            <person name="Panda P."/>
            <person name="Visnovsky S."/>
            <person name="Pitman A."/>
        </authorList>
    </citation>
    <scope>NUCLEOTIDE SEQUENCE [LARGE SCALE GENOMIC DNA]</scope>
    <source>
        <strain evidence="7">ICMP 9972</strain>
    </source>
</reference>
<dbReference type="PANTHER" id="PTHR43585">
    <property type="entry name" value="FUMIPYRROLE BIOSYNTHESIS PROTEIN C"/>
    <property type="match status" value="1"/>
</dbReference>
<dbReference type="Proteomes" id="UP000189286">
    <property type="component" value="Unassembled WGS sequence"/>
</dbReference>
<dbReference type="Gene3D" id="3.30.1490.20">
    <property type="entry name" value="ATP-grasp fold, A domain"/>
    <property type="match status" value="1"/>
</dbReference>
<dbReference type="Gene3D" id="3.30.470.20">
    <property type="entry name" value="ATP-grasp fold, B domain"/>
    <property type="match status" value="1"/>
</dbReference>
<gene>
    <name evidence="6" type="ORF">BSK71_20350</name>
</gene>
<feature type="domain" description="ATP-grasp" evidence="5">
    <location>
        <begin position="126"/>
        <end position="316"/>
    </location>
</feature>
<protein>
    <recommendedName>
        <fullName evidence="5">ATP-grasp domain-containing protein</fullName>
    </recommendedName>
</protein>
<accession>A0A1V2QYP3</accession>
<comment type="caution">
    <text evidence="6">The sequence shown here is derived from an EMBL/GenBank/DDBJ whole genome shotgun (WGS) entry which is preliminary data.</text>
</comment>
<keyword evidence="3 4" id="KW-0067">ATP-binding</keyword>
<dbReference type="EMBL" id="MPUJ01000023">
    <property type="protein sequence ID" value="ONK01531.1"/>
    <property type="molecule type" value="Genomic_DNA"/>
</dbReference>
<dbReference type="InterPro" id="IPR013815">
    <property type="entry name" value="ATP_grasp_subdomain_1"/>
</dbReference>
<keyword evidence="1" id="KW-0436">Ligase</keyword>
<dbReference type="InterPro" id="IPR011761">
    <property type="entry name" value="ATP-grasp"/>
</dbReference>
<dbReference type="SUPFAM" id="SSF56059">
    <property type="entry name" value="Glutathione synthetase ATP-binding domain-like"/>
    <property type="match status" value="1"/>
</dbReference>
<dbReference type="OrthoDB" id="6964321at2"/>
<sequence>MNTKKYLLVLDYLPARIHDLKLIKEYVKAQYDLDMVIVSDMLSGEERNICDHVYHLPVSTVNYEDEVIKLIKNVEMECACILPFMDAVSGHAAVIAKRLGLYGDDATLSFAGIDKLKFREQESILETFLHAQNIVTPRSTHVSDYQQLKAFFELCPSGVVIKPVDGRANIGVKIVKAMDSLEASYAASCLAAPDSSIIAEELIAFDSEFSYDGVGVLSFLTQKVSQLGDYPVELGQIVPAQCSPTQALALVKAGQSMNLLSGQRYGAFHNEIKLDSITGKTFLVETNRRPAGMRIWDMANKVFGISLQKIWVDHLVQGFSDTRAIPEPIGSAFLINLLAPEDGTIKTEMNPELIKNEMASLVKEILNEYKYEIIDIKVNVKGNSPVYKIPKTNNDFCGYVCVYIDKEKINHAELMSLINKSWQSIIKDYIHYI</sequence>
<dbReference type="GO" id="GO:0005524">
    <property type="term" value="F:ATP binding"/>
    <property type="evidence" value="ECO:0007669"/>
    <property type="project" value="UniProtKB-UniRule"/>
</dbReference>
<dbReference type="GO" id="GO:0016874">
    <property type="term" value="F:ligase activity"/>
    <property type="evidence" value="ECO:0007669"/>
    <property type="project" value="UniProtKB-KW"/>
</dbReference>
<evidence type="ECO:0000256" key="4">
    <source>
        <dbReference type="PROSITE-ProRule" id="PRU00409"/>
    </source>
</evidence>
<organism evidence="6 7">
    <name type="scientific">Pectobacterium actinidiae</name>
    <dbReference type="NCBI Taxonomy" id="1507808"/>
    <lineage>
        <taxon>Bacteria</taxon>
        <taxon>Pseudomonadati</taxon>
        <taxon>Pseudomonadota</taxon>
        <taxon>Gammaproteobacteria</taxon>
        <taxon>Enterobacterales</taxon>
        <taxon>Pectobacteriaceae</taxon>
        <taxon>Pectobacterium</taxon>
    </lineage>
</organism>
<proteinExistence type="predicted"/>
<evidence type="ECO:0000256" key="3">
    <source>
        <dbReference type="ARBA" id="ARBA00022840"/>
    </source>
</evidence>
<name>A0A1V2QYP3_9GAMM</name>
<evidence type="ECO:0000256" key="1">
    <source>
        <dbReference type="ARBA" id="ARBA00022598"/>
    </source>
</evidence>
<evidence type="ECO:0000313" key="7">
    <source>
        <dbReference type="Proteomes" id="UP000189286"/>
    </source>
</evidence>
<evidence type="ECO:0000256" key="2">
    <source>
        <dbReference type="ARBA" id="ARBA00022741"/>
    </source>
</evidence>
<evidence type="ECO:0000259" key="5">
    <source>
        <dbReference type="PROSITE" id="PS50975"/>
    </source>
</evidence>
<dbReference type="RefSeq" id="WP_039355997.1">
    <property type="nucleotide sequence ID" value="NZ_JRMH01000001.1"/>
</dbReference>
<dbReference type="AlphaFoldDB" id="A0A1V2QYP3"/>
<keyword evidence="2 4" id="KW-0547">Nucleotide-binding</keyword>
<dbReference type="PANTHER" id="PTHR43585:SF2">
    <property type="entry name" value="ATP-GRASP ENZYME FSQD"/>
    <property type="match status" value="1"/>
</dbReference>
<dbReference type="GO" id="GO:0046872">
    <property type="term" value="F:metal ion binding"/>
    <property type="evidence" value="ECO:0007669"/>
    <property type="project" value="InterPro"/>
</dbReference>
<evidence type="ECO:0000313" key="6">
    <source>
        <dbReference type="EMBL" id="ONK01531.1"/>
    </source>
</evidence>
<dbReference type="PROSITE" id="PS50975">
    <property type="entry name" value="ATP_GRASP"/>
    <property type="match status" value="1"/>
</dbReference>